<gene>
    <name evidence="2" type="ORF">H0B56_13455</name>
</gene>
<evidence type="ECO:0000256" key="1">
    <source>
        <dbReference type="SAM" id="Phobius"/>
    </source>
</evidence>
<accession>A0A838ABB9</accession>
<dbReference type="AlphaFoldDB" id="A0A838ABB9"/>
<dbReference type="EMBL" id="JACCKD010000004">
    <property type="protein sequence ID" value="MBA0126552.1"/>
    <property type="molecule type" value="Genomic_DNA"/>
</dbReference>
<keyword evidence="1" id="KW-0472">Membrane</keyword>
<dbReference type="Proteomes" id="UP000582974">
    <property type="component" value="Unassembled WGS sequence"/>
</dbReference>
<feature type="transmembrane region" description="Helical" evidence="1">
    <location>
        <begin position="17"/>
        <end position="38"/>
    </location>
</feature>
<keyword evidence="1" id="KW-0812">Transmembrane</keyword>
<keyword evidence="3" id="KW-1185">Reference proteome</keyword>
<evidence type="ECO:0000313" key="3">
    <source>
        <dbReference type="Proteomes" id="UP000582974"/>
    </source>
</evidence>
<name>A0A838ABB9_9PSEU</name>
<organism evidence="2 3">
    <name type="scientific">Haloechinothrix aidingensis</name>
    <dbReference type="NCBI Taxonomy" id="2752311"/>
    <lineage>
        <taxon>Bacteria</taxon>
        <taxon>Bacillati</taxon>
        <taxon>Actinomycetota</taxon>
        <taxon>Actinomycetes</taxon>
        <taxon>Pseudonocardiales</taxon>
        <taxon>Pseudonocardiaceae</taxon>
        <taxon>Haloechinothrix</taxon>
    </lineage>
</organism>
<evidence type="ECO:0000313" key="2">
    <source>
        <dbReference type="EMBL" id="MBA0126552.1"/>
    </source>
</evidence>
<comment type="caution">
    <text evidence="2">The sequence shown here is derived from an EMBL/GenBank/DDBJ whole genome shotgun (WGS) entry which is preliminary data.</text>
</comment>
<reference evidence="2 3" key="1">
    <citation type="submission" date="2020-07" db="EMBL/GenBank/DDBJ databases">
        <title>Genome of Haloechinothrix sp.</title>
        <authorList>
            <person name="Tang S.-K."/>
            <person name="Yang L."/>
            <person name="Zhu W.-Y."/>
        </authorList>
    </citation>
    <scope>NUCLEOTIDE SEQUENCE [LARGE SCALE GENOMIC DNA]</scope>
    <source>
        <strain evidence="2 3">YIM 98757</strain>
    </source>
</reference>
<feature type="transmembrane region" description="Helical" evidence="1">
    <location>
        <begin position="50"/>
        <end position="70"/>
    </location>
</feature>
<protein>
    <submittedName>
        <fullName evidence="2">Uncharacterized protein</fullName>
    </submittedName>
</protein>
<keyword evidence="1" id="KW-1133">Transmembrane helix</keyword>
<proteinExistence type="predicted"/>
<dbReference type="RefSeq" id="WP_180893365.1">
    <property type="nucleotide sequence ID" value="NZ_JACCKD010000004.1"/>
</dbReference>
<sequence>MTSQQGARHLAWRDGDIVTLAVTALVGPIAIAAAWAGAERAGSALARAGWLQVGVAGFAIFAGGVCLWLLRGRRAVGERRAALISLEQRAADVPRTTHATGTESPELVRAEGMARVHRPGCPLVAGKHVDPASPGDGRSCEVCHG</sequence>